<feature type="region of interest" description="Disordered" evidence="1">
    <location>
        <begin position="323"/>
        <end position="368"/>
    </location>
</feature>
<evidence type="ECO:0000313" key="3">
    <source>
        <dbReference type="Proteomes" id="UP001486207"/>
    </source>
</evidence>
<protein>
    <submittedName>
        <fullName evidence="2">Nucleoid-associated protein</fullName>
    </submittedName>
</protein>
<organism evidence="2 3">
    <name type="scientific">Streptomyces lanatus</name>
    <dbReference type="NCBI Taxonomy" id="66900"/>
    <lineage>
        <taxon>Bacteria</taxon>
        <taxon>Bacillati</taxon>
        <taxon>Actinomycetota</taxon>
        <taxon>Actinomycetes</taxon>
        <taxon>Kitasatosporales</taxon>
        <taxon>Streptomycetaceae</taxon>
        <taxon>Streptomyces</taxon>
    </lineage>
</organism>
<name>A0ABV1Y836_9ACTN</name>
<dbReference type="Pfam" id="PF04245">
    <property type="entry name" value="NA37"/>
    <property type="match status" value="1"/>
</dbReference>
<sequence>MSSEFAQLVVDEAIFHLVPQRRKSAPVPAELQLSEAVCQLTDDVRTKIQANFRKVLTSYGREVVEETDVKKSTLPDCVHEYLTKERELVEVSEDIAQLLWDSQKASSPAGLLLVAAASLAGQRALLIVKLEQEGGLRAQDVVVDGRRTFDMRYFADLLMTEHNKVYKAALFSADGITEEGHIEGWAADKQLGGRMAQFWLQAFLGCRQRNDPKLLTQAFHEAAGEWIDQRVSDPEKSLRYLMALLVELRSNTPTLDPTAFARRHLDLRDQDDFLTHLASKNARTTVFDKDVARVATRLNDLKLGFESGIFIVAPVKRVDEDVEIDDHPDGTSTVTVKGKITSTRSHYSARKQDPASAGDQTPEPDSDA</sequence>
<feature type="compositionally biased region" description="Polar residues" evidence="1">
    <location>
        <begin position="330"/>
        <end position="346"/>
    </location>
</feature>
<evidence type="ECO:0000256" key="1">
    <source>
        <dbReference type="SAM" id="MobiDB-lite"/>
    </source>
</evidence>
<proteinExistence type="predicted"/>
<dbReference type="InterPro" id="IPR007358">
    <property type="entry name" value="Nucleoid_associated_NdpA"/>
</dbReference>
<comment type="caution">
    <text evidence="2">The sequence shown here is derived from an EMBL/GenBank/DDBJ whole genome shotgun (WGS) entry which is preliminary data.</text>
</comment>
<keyword evidence="3" id="KW-1185">Reference proteome</keyword>
<evidence type="ECO:0000313" key="2">
    <source>
        <dbReference type="EMBL" id="MER7380012.1"/>
    </source>
</evidence>
<gene>
    <name evidence="2" type="ORF">ABT384_46335</name>
</gene>
<reference evidence="2 3" key="1">
    <citation type="submission" date="2024-06" db="EMBL/GenBank/DDBJ databases">
        <title>The Natural Products Discovery Center: Release of the First 8490 Sequenced Strains for Exploring Actinobacteria Biosynthetic Diversity.</title>
        <authorList>
            <person name="Kalkreuter E."/>
            <person name="Kautsar S.A."/>
            <person name="Yang D."/>
            <person name="Bader C.D."/>
            <person name="Teijaro C.N."/>
            <person name="Fluegel L."/>
            <person name="Davis C.M."/>
            <person name="Simpson J.R."/>
            <person name="Lauterbach L."/>
            <person name="Steele A.D."/>
            <person name="Gui C."/>
            <person name="Meng S."/>
            <person name="Li G."/>
            <person name="Viehrig K."/>
            <person name="Ye F."/>
            <person name="Su P."/>
            <person name="Kiefer A.F."/>
            <person name="Nichols A."/>
            <person name="Cepeda A.J."/>
            <person name="Yan W."/>
            <person name="Fan B."/>
            <person name="Jiang Y."/>
            <person name="Adhikari A."/>
            <person name="Zheng C.-J."/>
            <person name="Schuster L."/>
            <person name="Cowan T.M."/>
            <person name="Smanski M.J."/>
            <person name="Chevrette M.G."/>
            <person name="De Carvalho L.P.S."/>
            <person name="Shen B."/>
        </authorList>
    </citation>
    <scope>NUCLEOTIDE SEQUENCE [LARGE SCALE GENOMIC DNA]</scope>
    <source>
        <strain evidence="2 3">NPDC000155</strain>
    </source>
</reference>
<dbReference type="EMBL" id="JBEPFB010000048">
    <property type="protein sequence ID" value="MER7380012.1"/>
    <property type="molecule type" value="Genomic_DNA"/>
</dbReference>
<accession>A0ABV1Y836</accession>
<dbReference type="Proteomes" id="UP001486207">
    <property type="component" value="Unassembled WGS sequence"/>
</dbReference>
<dbReference type="RefSeq" id="WP_190076169.1">
    <property type="nucleotide sequence ID" value="NZ_BNBM01000037.1"/>
</dbReference>